<dbReference type="Proteomes" id="UP000077266">
    <property type="component" value="Unassembled WGS sequence"/>
</dbReference>
<evidence type="ECO:0000313" key="1">
    <source>
        <dbReference type="EMBL" id="KZV88979.1"/>
    </source>
</evidence>
<name>A0A166A6K8_EXIGL</name>
<sequence length="81" mass="9554">MWRIRLETRQARHLTERDLRARTLLEKDSKRVWDGTRDVSCTFRVIQVPCSPPSRHRQDRVGLTQALRLPNVIQHSDSPPL</sequence>
<dbReference type="EMBL" id="KV426085">
    <property type="protein sequence ID" value="KZV88979.1"/>
    <property type="molecule type" value="Genomic_DNA"/>
</dbReference>
<dbReference type="AlphaFoldDB" id="A0A166A6K8"/>
<keyword evidence="2" id="KW-1185">Reference proteome</keyword>
<evidence type="ECO:0000313" key="2">
    <source>
        <dbReference type="Proteomes" id="UP000077266"/>
    </source>
</evidence>
<proteinExistence type="predicted"/>
<protein>
    <submittedName>
        <fullName evidence="1">Uncharacterized protein</fullName>
    </submittedName>
</protein>
<gene>
    <name evidence="1" type="ORF">EXIGLDRAFT_722081</name>
</gene>
<dbReference type="InParanoid" id="A0A166A6K8"/>
<feature type="non-terminal residue" evidence="1">
    <location>
        <position position="81"/>
    </location>
</feature>
<organism evidence="1 2">
    <name type="scientific">Exidia glandulosa HHB12029</name>
    <dbReference type="NCBI Taxonomy" id="1314781"/>
    <lineage>
        <taxon>Eukaryota</taxon>
        <taxon>Fungi</taxon>
        <taxon>Dikarya</taxon>
        <taxon>Basidiomycota</taxon>
        <taxon>Agaricomycotina</taxon>
        <taxon>Agaricomycetes</taxon>
        <taxon>Auriculariales</taxon>
        <taxon>Exidiaceae</taxon>
        <taxon>Exidia</taxon>
    </lineage>
</organism>
<reference evidence="1 2" key="1">
    <citation type="journal article" date="2016" name="Mol. Biol. Evol.">
        <title>Comparative Genomics of Early-Diverging Mushroom-Forming Fungi Provides Insights into the Origins of Lignocellulose Decay Capabilities.</title>
        <authorList>
            <person name="Nagy L.G."/>
            <person name="Riley R."/>
            <person name="Tritt A."/>
            <person name="Adam C."/>
            <person name="Daum C."/>
            <person name="Floudas D."/>
            <person name="Sun H."/>
            <person name="Yadav J.S."/>
            <person name="Pangilinan J."/>
            <person name="Larsson K.H."/>
            <person name="Matsuura K."/>
            <person name="Barry K."/>
            <person name="Labutti K."/>
            <person name="Kuo R."/>
            <person name="Ohm R.A."/>
            <person name="Bhattacharya S.S."/>
            <person name="Shirouzu T."/>
            <person name="Yoshinaga Y."/>
            <person name="Martin F.M."/>
            <person name="Grigoriev I.V."/>
            <person name="Hibbett D.S."/>
        </authorList>
    </citation>
    <scope>NUCLEOTIDE SEQUENCE [LARGE SCALE GENOMIC DNA]</scope>
    <source>
        <strain evidence="1 2">HHB12029</strain>
    </source>
</reference>
<accession>A0A166A6K8</accession>